<keyword evidence="3" id="KW-0539">Nucleus</keyword>
<protein>
    <submittedName>
        <fullName evidence="6">Uncharacterized protein</fullName>
    </submittedName>
</protein>
<name>A0A914WIQ2_9BILA</name>
<evidence type="ECO:0000256" key="2">
    <source>
        <dbReference type="ARBA" id="ARBA00009265"/>
    </source>
</evidence>
<accession>A0A914WIQ2</accession>
<organism evidence="5 6">
    <name type="scientific">Plectus sambesii</name>
    <dbReference type="NCBI Taxonomy" id="2011161"/>
    <lineage>
        <taxon>Eukaryota</taxon>
        <taxon>Metazoa</taxon>
        <taxon>Ecdysozoa</taxon>
        <taxon>Nematoda</taxon>
        <taxon>Chromadorea</taxon>
        <taxon>Plectida</taxon>
        <taxon>Plectina</taxon>
        <taxon>Plectoidea</taxon>
        <taxon>Plectidae</taxon>
        <taxon>Plectus</taxon>
    </lineage>
</organism>
<dbReference type="GO" id="GO:0071013">
    <property type="term" value="C:catalytic step 2 spliceosome"/>
    <property type="evidence" value="ECO:0007669"/>
    <property type="project" value="TreeGrafter"/>
</dbReference>
<dbReference type="GO" id="GO:0031048">
    <property type="term" value="P:regulatory ncRNA-mediated heterochromatin formation"/>
    <property type="evidence" value="ECO:0007669"/>
    <property type="project" value="TreeGrafter"/>
</dbReference>
<evidence type="ECO:0000256" key="1">
    <source>
        <dbReference type="ARBA" id="ARBA00004123"/>
    </source>
</evidence>
<comment type="subcellular location">
    <subcellularLocation>
        <location evidence="1">Nucleus</location>
    </subcellularLocation>
</comment>
<dbReference type="InterPro" id="IPR013633">
    <property type="entry name" value="NRDE-2"/>
</dbReference>
<sequence>MSLFPAYATSPPSTSASSDAPVATASISSFPSFASALSEHKRSSSSPEVVTVESDDSVEVIKERKRKKKQKHERKEKKRRKDKDRDKEKSSKSKKIAEVKVPSRPVVEERPKWSFLDTRNAKISDDQPFIVDRFPDFDNFHYDSIYKRHVPEYTLQVKRCLGGNKVIDSALFGAKAVKTVTERYFDRKALRRFANKSGTDVQTPSVRRRAGKNLQDLGEFVPVVQQKLKKNEEELLWDPSIQMYVPVTHQPEEQDAPLPLTEADAQTRSQLINKRLQEEPHNIDLWLRFLRTQDEVFMAELPSRSKKDAKSASTGGDSLKMTDRQLVDRKLAIVDRALLKNVADIRLKLARLAIGRDVWDRERLKEEWKKVEFQHVNRTEMWDGYLSFGERHLATFSVTAQLALYDRCLQRLQTVLYGTMKTHPALPGTEHFLLDVLLRRCRFLLSLGFPEKAIACLQAALEFNFFRPVDVDKLQLEDKRRYFEPFWDSAAPRIGDEGAIGWAETMRLIHADSLANKENMEEREMAQETQTYDQMEDALCKDAVVRDLPDGEVWVAVESLRSQRLWRPIRRAPDDLEDPDRVVLYDDVKSCLIELADADNRRRLLVESLMMLGARFPDETSTNDVTTLCTDFDKLPRLDNRLIGIESLGMRLFEVAQQIYPANKEATYFACAQLVYAADSLTIRTDLRPKDRSKQFKKMAKELMEKRPRDCWPLYATYAEQLARLGDEAGAAQVAQKTLTMCAAEKSVWQLANTSEQLPVLRLLTVFLAGQDLQYYPALLADIGLYGRLQTATSSAAHLVKAKTAWLEKVASLASDKDVESDWQGCSLSLAASLCARFVYTVAIGRDKLRAALAVFEHALQALTGASKVSKRERERLTKVKIDLIDDYLNSDPTAPPRLLRDALEQAVIEFPDNTEFLKRFIDLNLRGHALVGLRRFFDQRSSDRPLVVRSVGAVYAELARYISLVEAANDAFALPEIHRIRAVLDRCAERHPETAVFWRFRAHFEQLRGDKNAVLQVFYRAVRQCPYEKALFLDCARAYPQKASMLVDLMIEKGLRLRCPIEEVDILREAAGGKKRVVEDSDDDSSSDEEK</sequence>
<keyword evidence="5" id="KW-1185">Reference proteome</keyword>
<feature type="compositionally biased region" description="Basic and acidic residues" evidence="4">
    <location>
        <begin position="83"/>
        <end position="98"/>
    </location>
</feature>
<comment type="similarity">
    <text evidence="2">Belongs to the NRDE2 family.</text>
</comment>
<dbReference type="PANTHER" id="PTHR13471:SF0">
    <property type="entry name" value="NUCLEAR EXOSOME REGULATOR NRDE2"/>
    <property type="match status" value="1"/>
</dbReference>
<dbReference type="Gene3D" id="1.25.40.10">
    <property type="entry name" value="Tetratricopeptide repeat domain"/>
    <property type="match status" value="1"/>
</dbReference>
<feature type="compositionally biased region" description="Low complexity" evidence="4">
    <location>
        <begin position="1"/>
        <end position="37"/>
    </location>
</feature>
<dbReference type="InterPro" id="IPR011990">
    <property type="entry name" value="TPR-like_helical_dom_sf"/>
</dbReference>
<dbReference type="Pfam" id="PF08424">
    <property type="entry name" value="NRDE-2"/>
    <property type="match status" value="1"/>
</dbReference>
<proteinExistence type="inferred from homology"/>
<evidence type="ECO:0000313" key="5">
    <source>
        <dbReference type="Proteomes" id="UP000887566"/>
    </source>
</evidence>
<evidence type="ECO:0000256" key="3">
    <source>
        <dbReference type="ARBA" id="ARBA00023242"/>
    </source>
</evidence>
<dbReference type="Proteomes" id="UP000887566">
    <property type="component" value="Unplaced"/>
</dbReference>
<evidence type="ECO:0000313" key="6">
    <source>
        <dbReference type="WBParaSite" id="PSAMB.scaffold422size51877.g5591.t1"/>
    </source>
</evidence>
<dbReference type="PANTHER" id="PTHR13471">
    <property type="entry name" value="TETRATRICOPEPTIDE-LIKE HELICAL"/>
    <property type="match status" value="1"/>
</dbReference>
<dbReference type="GO" id="GO:1902369">
    <property type="term" value="P:negative regulation of RNA catabolic process"/>
    <property type="evidence" value="ECO:0007669"/>
    <property type="project" value="TreeGrafter"/>
</dbReference>
<dbReference type="WBParaSite" id="PSAMB.scaffold422size51877.g5591.t1">
    <property type="protein sequence ID" value="PSAMB.scaffold422size51877.g5591.t1"/>
    <property type="gene ID" value="PSAMB.scaffold422size51877.g5591"/>
</dbReference>
<feature type="compositionally biased region" description="Basic residues" evidence="4">
    <location>
        <begin position="63"/>
        <end position="82"/>
    </location>
</feature>
<evidence type="ECO:0000256" key="4">
    <source>
        <dbReference type="SAM" id="MobiDB-lite"/>
    </source>
</evidence>
<reference evidence="6" key="1">
    <citation type="submission" date="2022-11" db="UniProtKB">
        <authorList>
            <consortium name="WormBaseParasite"/>
        </authorList>
    </citation>
    <scope>IDENTIFICATION</scope>
</reference>
<dbReference type="AlphaFoldDB" id="A0A914WIQ2"/>
<feature type="region of interest" description="Disordered" evidence="4">
    <location>
        <begin position="1"/>
        <end position="103"/>
    </location>
</feature>